<keyword evidence="1" id="KW-0732">Signal</keyword>
<gene>
    <name evidence="2" type="ORF">ENSA5_31920</name>
</gene>
<protein>
    <recommendedName>
        <fullName evidence="4">DUF3829 domain-containing protein</fullName>
    </recommendedName>
</protein>
<evidence type="ECO:0008006" key="4">
    <source>
        <dbReference type="Google" id="ProtNLM"/>
    </source>
</evidence>
<dbReference type="EMBL" id="PVNK01000149">
    <property type="protein sequence ID" value="PRP97685.1"/>
    <property type="molecule type" value="Genomic_DNA"/>
</dbReference>
<dbReference type="OrthoDB" id="5501597at2"/>
<feature type="chain" id="PRO_5015426325" description="DUF3829 domain-containing protein" evidence="1">
    <location>
        <begin position="21"/>
        <end position="318"/>
    </location>
</feature>
<dbReference type="PROSITE" id="PS51257">
    <property type="entry name" value="PROKAR_LIPOPROTEIN"/>
    <property type="match status" value="1"/>
</dbReference>
<proteinExistence type="predicted"/>
<dbReference type="Pfam" id="PF12889">
    <property type="entry name" value="DUF3829"/>
    <property type="match status" value="1"/>
</dbReference>
<dbReference type="AlphaFoldDB" id="A0A2S9XXU0"/>
<feature type="signal peptide" evidence="1">
    <location>
        <begin position="1"/>
        <end position="20"/>
    </location>
</feature>
<reference evidence="2 3" key="1">
    <citation type="submission" date="2018-03" db="EMBL/GenBank/DDBJ databases">
        <title>Draft Genome Sequences of the Obligatory Marine Myxobacteria Enhygromyxa salina SWB005.</title>
        <authorList>
            <person name="Poehlein A."/>
            <person name="Moghaddam J.A."/>
            <person name="Harms H."/>
            <person name="Alanjari M."/>
            <person name="Koenig G.M."/>
            <person name="Daniel R."/>
            <person name="Schaeberle T.F."/>
        </authorList>
    </citation>
    <scope>NUCLEOTIDE SEQUENCE [LARGE SCALE GENOMIC DNA]</scope>
    <source>
        <strain evidence="2 3">SWB005</strain>
    </source>
</reference>
<evidence type="ECO:0000313" key="2">
    <source>
        <dbReference type="EMBL" id="PRP97685.1"/>
    </source>
</evidence>
<dbReference type="InterPro" id="IPR024291">
    <property type="entry name" value="DUF3829"/>
</dbReference>
<keyword evidence="3" id="KW-1185">Reference proteome</keyword>
<comment type="caution">
    <text evidence="2">The sequence shown here is derived from an EMBL/GenBank/DDBJ whole genome shotgun (WGS) entry which is preliminary data.</text>
</comment>
<sequence>MRLASAVVAVLALPTVGLSASGCHLFEEVEEQQPDDHDAEVDPADYAEEVDSKLRRFSACRDVVASVMVESWDRYSDQVDSQGTPKRKREGVYLRGISVNTFRSCQRVLEAAKTPPSMPVIESGAARIVAAGSHYAELTRTLAAYLDNEGWRDDQWARLSELDPQLRAAHDAWLTADLELQQAIDEAHINNDVFLLGVLESRRSALEVASRRLMIRARPMVRCMSDEAATAEQCQPLYDEFDQARGQFSTIYQSDPEAAGKVFWMSTFANDVEEFHAIAAEFQRKLGQRKPKLGDLVKLTDGYSSLVRDAETLDFDFP</sequence>
<evidence type="ECO:0000256" key="1">
    <source>
        <dbReference type="SAM" id="SignalP"/>
    </source>
</evidence>
<dbReference type="RefSeq" id="WP_106392549.1">
    <property type="nucleotide sequence ID" value="NZ_PVNK01000149.1"/>
</dbReference>
<organism evidence="2 3">
    <name type="scientific">Enhygromyxa salina</name>
    <dbReference type="NCBI Taxonomy" id="215803"/>
    <lineage>
        <taxon>Bacteria</taxon>
        <taxon>Pseudomonadati</taxon>
        <taxon>Myxococcota</taxon>
        <taxon>Polyangia</taxon>
        <taxon>Nannocystales</taxon>
        <taxon>Nannocystaceae</taxon>
        <taxon>Enhygromyxa</taxon>
    </lineage>
</organism>
<accession>A0A2S9XXU0</accession>
<dbReference type="Proteomes" id="UP000237968">
    <property type="component" value="Unassembled WGS sequence"/>
</dbReference>
<name>A0A2S9XXU0_9BACT</name>
<evidence type="ECO:0000313" key="3">
    <source>
        <dbReference type="Proteomes" id="UP000237968"/>
    </source>
</evidence>